<protein>
    <submittedName>
        <fullName evidence="7">M42 family metallopeptidase</fullName>
    </submittedName>
</protein>
<dbReference type="PANTHER" id="PTHR32481">
    <property type="entry name" value="AMINOPEPTIDASE"/>
    <property type="match status" value="1"/>
</dbReference>
<dbReference type="CDD" id="cd05657">
    <property type="entry name" value="M42_glucanase_like"/>
    <property type="match status" value="1"/>
</dbReference>
<dbReference type="SUPFAM" id="SSF101821">
    <property type="entry name" value="Aminopeptidase/glucanase lid domain"/>
    <property type="match status" value="1"/>
</dbReference>
<comment type="similarity">
    <text evidence="1 6">Belongs to the peptidase M42 family.</text>
</comment>
<name>A0ABY8B2R6_9BACL</name>
<evidence type="ECO:0000256" key="2">
    <source>
        <dbReference type="ARBA" id="ARBA00022438"/>
    </source>
</evidence>
<evidence type="ECO:0000256" key="1">
    <source>
        <dbReference type="ARBA" id="ARBA00006272"/>
    </source>
</evidence>
<dbReference type="EMBL" id="CP109617">
    <property type="protein sequence ID" value="WED56427.1"/>
    <property type="molecule type" value="Genomic_DNA"/>
</dbReference>
<reference evidence="7 8" key="1">
    <citation type="submission" date="2022-10" db="EMBL/GenBank/DDBJ databases">
        <title>Complete genome sequence of Exiguobacterium profundum TSS-3 isolated from an extremely saline-alkaline spring located in Ixtapa, Chiapas-Mexico.</title>
        <authorList>
            <person name="Rincon-Rosales R."/>
            <person name="Rogel M.A."/>
            <person name="Rincon-Molina C.I."/>
            <person name="Guerrero G."/>
            <person name="Manzano-Gomez L.A."/>
            <person name="Lopez-Lopez A."/>
            <person name="Rincon Molina F.A."/>
            <person name="Martinez-Romero E."/>
        </authorList>
    </citation>
    <scope>NUCLEOTIDE SEQUENCE [LARGE SCALE GENOMIC DNA]</scope>
    <source>
        <strain evidence="7 8">TSS-3</strain>
    </source>
</reference>
<evidence type="ECO:0000256" key="3">
    <source>
        <dbReference type="ARBA" id="ARBA00022670"/>
    </source>
</evidence>
<keyword evidence="3" id="KW-0645">Protease</keyword>
<evidence type="ECO:0000256" key="4">
    <source>
        <dbReference type="ARBA" id="ARBA00022723"/>
    </source>
</evidence>
<dbReference type="InterPro" id="IPR023367">
    <property type="entry name" value="Peptidase_M42_dom2"/>
</dbReference>
<sequence length="340" mass="37305">MIETLKTLVNIPSPSGMTEEAIRFAEQELNALGVKTSRLHKGALLATFSGRSGKARLLTAHVDTLGAMVKDILPSGRLRLTQVGGYAWTAIEGENCLVHREEGEAIEGTILIHQSSVHVYKDTNSAERSASNIEVRLDEKVHSREDVTALGIEIGDFVSFDPRFQVTSSGYVKSRHLDDKASVAILLDLAKDLIRYDLPHTVHFLISNYEEVGFGGNAGIPEDVVEYIAVDMGALGDGQHSDEYTVSICAKDSSGPYDIGLRRKFTALCKAHEIAYKVDIYPYYGSDASAAIRAGYDVRHALIGPGIESSHSYERTHLSSMEATRELLNRYVQSTMEEEA</sequence>
<dbReference type="InterPro" id="IPR051464">
    <property type="entry name" value="Peptidase_M42_aminopept"/>
</dbReference>
<evidence type="ECO:0000256" key="6">
    <source>
        <dbReference type="PIRNR" id="PIRNR001123"/>
    </source>
</evidence>
<dbReference type="PIRSF" id="PIRSF001123">
    <property type="entry name" value="PepA_GA"/>
    <property type="match status" value="1"/>
</dbReference>
<gene>
    <name evidence="7" type="ORF">OE059_06105</name>
</gene>
<proteinExistence type="inferred from homology"/>
<dbReference type="InterPro" id="IPR008007">
    <property type="entry name" value="Peptidase_M42"/>
</dbReference>
<dbReference type="RefSeq" id="WP_078147123.1">
    <property type="nucleotide sequence ID" value="NZ_CAXPIM010000121.1"/>
</dbReference>
<dbReference type="Gene3D" id="2.40.30.40">
    <property type="entry name" value="Peptidase M42, domain 2"/>
    <property type="match status" value="1"/>
</dbReference>
<dbReference type="PANTHER" id="PTHR32481:SF7">
    <property type="entry name" value="AMINOPEPTIDASE YHFE-RELATED"/>
    <property type="match status" value="1"/>
</dbReference>
<evidence type="ECO:0000313" key="7">
    <source>
        <dbReference type="EMBL" id="WED56427.1"/>
    </source>
</evidence>
<dbReference type="Pfam" id="PF05343">
    <property type="entry name" value="Peptidase_M42"/>
    <property type="match status" value="1"/>
</dbReference>
<evidence type="ECO:0000256" key="5">
    <source>
        <dbReference type="ARBA" id="ARBA00022801"/>
    </source>
</evidence>
<dbReference type="Proteomes" id="UP001219957">
    <property type="component" value="Chromosome"/>
</dbReference>
<keyword evidence="5" id="KW-0378">Hydrolase</keyword>
<dbReference type="Gene3D" id="3.40.630.10">
    <property type="entry name" value="Zn peptidases"/>
    <property type="match status" value="1"/>
</dbReference>
<keyword evidence="8" id="KW-1185">Reference proteome</keyword>
<accession>A0ABY8B2R6</accession>
<keyword evidence="4" id="KW-0479">Metal-binding</keyword>
<organism evidence="7 8">
    <name type="scientific">Exiguobacterium profundum</name>
    <dbReference type="NCBI Taxonomy" id="307643"/>
    <lineage>
        <taxon>Bacteria</taxon>
        <taxon>Bacillati</taxon>
        <taxon>Bacillota</taxon>
        <taxon>Bacilli</taxon>
        <taxon>Bacillales</taxon>
        <taxon>Bacillales Family XII. Incertae Sedis</taxon>
        <taxon>Exiguobacterium</taxon>
    </lineage>
</organism>
<evidence type="ECO:0000313" key="8">
    <source>
        <dbReference type="Proteomes" id="UP001219957"/>
    </source>
</evidence>
<dbReference type="SUPFAM" id="SSF53187">
    <property type="entry name" value="Zn-dependent exopeptidases"/>
    <property type="match status" value="1"/>
</dbReference>
<keyword evidence="2" id="KW-0031">Aminopeptidase</keyword>